<feature type="region of interest" description="Disordered" evidence="1">
    <location>
        <begin position="326"/>
        <end position="467"/>
    </location>
</feature>
<evidence type="ECO:0000259" key="2">
    <source>
        <dbReference type="Pfam" id="PF08926"/>
    </source>
</evidence>
<feature type="compositionally biased region" description="Low complexity" evidence="1">
    <location>
        <begin position="397"/>
        <end position="416"/>
    </location>
</feature>
<dbReference type="Pfam" id="PF08926">
    <property type="entry name" value="DUF1908"/>
    <property type="match status" value="1"/>
</dbReference>
<dbReference type="Proteomes" id="UP000593567">
    <property type="component" value="Unassembled WGS sequence"/>
</dbReference>
<accession>A0A7J7J4G2</accession>
<proteinExistence type="predicted"/>
<evidence type="ECO:0000313" key="3">
    <source>
        <dbReference type="EMBL" id="KAF6021042.1"/>
    </source>
</evidence>
<comment type="caution">
    <text evidence="3">The sequence shown here is derived from an EMBL/GenBank/DDBJ whole genome shotgun (WGS) entry which is preliminary data.</text>
</comment>
<reference evidence="3" key="1">
    <citation type="submission" date="2020-06" db="EMBL/GenBank/DDBJ databases">
        <title>Draft genome of Bugula neritina, a colonial animal packing powerful symbionts and potential medicines.</title>
        <authorList>
            <person name="Rayko M."/>
        </authorList>
    </citation>
    <scope>NUCLEOTIDE SEQUENCE [LARGE SCALE GENOMIC DNA]</scope>
    <source>
        <strain evidence="3">Kwan_BN1</strain>
    </source>
</reference>
<name>A0A7J7J4G2_BUGNE</name>
<organism evidence="3 4">
    <name type="scientific">Bugula neritina</name>
    <name type="common">Brown bryozoan</name>
    <name type="synonym">Sertularia neritina</name>
    <dbReference type="NCBI Taxonomy" id="10212"/>
    <lineage>
        <taxon>Eukaryota</taxon>
        <taxon>Metazoa</taxon>
        <taxon>Spiralia</taxon>
        <taxon>Lophotrochozoa</taxon>
        <taxon>Bryozoa</taxon>
        <taxon>Gymnolaemata</taxon>
        <taxon>Cheilostomatida</taxon>
        <taxon>Flustrina</taxon>
        <taxon>Buguloidea</taxon>
        <taxon>Bugulidae</taxon>
        <taxon>Bugula</taxon>
    </lineage>
</organism>
<evidence type="ECO:0000313" key="4">
    <source>
        <dbReference type="Proteomes" id="UP000593567"/>
    </source>
</evidence>
<dbReference type="InterPro" id="IPR015022">
    <property type="entry name" value="MAST_pre-PK_dom"/>
</dbReference>
<dbReference type="EMBL" id="VXIV02003139">
    <property type="protein sequence ID" value="KAF6021042.1"/>
    <property type="molecule type" value="Genomic_DNA"/>
</dbReference>
<sequence>MSDDEVFSDGSILDARGAISPISPIQGPSLVTLPCVVDGAVAIQVERLASVISSSDPEGCEKSDSGMEDEVLVSTRARLQSRQPITSSDTCPLSLGDLSGRKSPYEQEVASPGSCSPSPRDGGTDALEPMSPFYSFLHSKGLADCCQYFPSDMSLAHFAQLTEFELINLFDIQSSHVREVVMHTIQSLDKPEQAHAEDDEVTQSFTNSSCTSTPPRSPSPRKFYDSTDVPSVVSRRLLHRTFSEDMKSRRRRESMPHSHSSHALSTLHINSISQTAVPIEMLLSPIHTVHRRMSAGCGNGSDFTNLMRIRNSLLGHSAPNLTSSMKDISVSRRSSGRSAVSTPKKMTVAHPRSISPQTNLSASPIEVRAPGSPLPPPPVQNLKKMSSAADSTNRRWSVASSGYSTTTGGSNSLTSSMERVNPFFSAHDLLSTEPSRERFSSSESNPPIEDDSSLLSPLPRPRSRSFR</sequence>
<feature type="compositionally biased region" description="Low complexity" evidence="1">
    <location>
        <begin position="331"/>
        <end position="341"/>
    </location>
</feature>
<protein>
    <recommendedName>
        <fullName evidence="2">Microtubule-associated serine/threonine-protein kinase pre-PK domain-containing protein</fullName>
    </recommendedName>
</protein>
<feature type="region of interest" description="Disordered" evidence="1">
    <location>
        <begin position="79"/>
        <end position="127"/>
    </location>
</feature>
<dbReference type="GO" id="GO:0005524">
    <property type="term" value="F:ATP binding"/>
    <property type="evidence" value="ECO:0007669"/>
    <property type="project" value="InterPro"/>
</dbReference>
<gene>
    <name evidence="3" type="ORF">EB796_020689</name>
</gene>
<feature type="region of interest" description="Disordered" evidence="1">
    <location>
        <begin position="188"/>
        <end position="226"/>
    </location>
</feature>
<feature type="compositionally biased region" description="Polar residues" evidence="1">
    <location>
        <begin position="79"/>
        <end position="91"/>
    </location>
</feature>
<dbReference type="GO" id="GO:0000287">
    <property type="term" value="F:magnesium ion binding"/>
    <property type="evidence" value="ECO:0007669"/>
    <property type="project" value="InterPro"/>
</dbReference>
<dbReference type="AlphaFoldDB" id="A0A7J7J4G2"/>
<keyword evidence="4" id="KW-1185">Reference proteome</keyword>
<dbReference type="OrthoDB" id="6162224at2759"/>
<dbReference type="GO" id="GO:0004674">
    <property type="term" value="F:protein serine/threonine kinase activity"/>
    <property type="evidence" value="ECO:0007669"/>
    <property type="project" value="InterPro"/>
</dbReference>
<feature type="compositionally biased region" description="Low complexity" evidence="1">
    <location>
        <begin position="441"/>
        <end position="457"/>
    </location>
</feature>
<feature type="region of interest" description="Disordered" evidence="1">
    <location>
        <begin position="240"/>
        <end position="265"/>
    </location>
</feature>
<feature type="domain" description="Microtubule-associated serine/threonine-protein kinase pre-PK" evidence="2">
    <location>
        <begin position="381"/>
        <end position="466"/>
    </location>
</feature>
<evidence type="ECO:0000256" key="1">
    <source>
        <dbReference type="SAM" id="MobiDB-lite"/>
    </source>
</evidence>